<dbReference type="InterPro" id="IPR016097">
    <property type="entry name" value="DUF695"/>
</dbReference>
<evidence type="ECO:0000313" key="2">
    <source>
        <dbReference type="EMBL" id="STZ28235.1"/>
    </source>
</evidence>
<dbReference type="EMBL" id="UGQL01000001">
    <property type="protein sequence ID" value="STZ28235.1"/>
    <property type="molecule type" value="Genomic_DNA"/>
</dbReference>
<organism evidence="2 3">
    <name type="scientific">Myroides odoratus</name>
    <name type="common">Flavobacterium odoratum</name>
    <dbReference type="NCBI Taxonomy" id="256"/>
    <lineage>
        <taxon>Bacteria</taxon>
        <taxon>Pseudomonadati</taxon>
        <taxon>Bacteroidota</taxon>
        <taxon>Flavobacteriia</taxon>
        <taxon>Flavobacteriales</taxon>
        <taxon>Flavobacteriaceae</taxon>
        <taxon>Myroides</taxon>
    </lineage>
</organism>
<keyword evidence="3" id="KW-1185">Reference proteome</keyword>
<dbReference type="RefSeq" id="WP_115091150.1">
    <property type="nucleotide sequence ID" value="NZ_CP068107.1"/>
</dbReference>
<dbReference type="Pfam" id="PF05117">
    <property type="entry name" value="DUF695"/>
    <property type="match status" value="1"/>
</dbReference>
<reference evidence="2 3" key="1">
    <citation type="submission" date="2018-06" db="EMBL/GenBank/DDBJ databases">
        <authorList>
            <consortium name="Pathogen Informatics"/>
            <person name="Doyle S."/>
        </authorList>
    </citation>
    <scope>NUCLEOTIDE SEQUENCE [LARGE SCALE GENOMIC DNA]</scope>
    <source>
        <strain evidence="2 3">NCTC11179</strain>
    </source>
</reference>
<accession>A0A378RMN2</accession>
<protein>
    <submittedName>
        <fullName evidence="2">Family of uncharacterized function (DUF695)</fullName>
    </submittedName>
</protein>
<feature type="domain" description="DUF695" evidence="1">
    <location>
        <begin position="239"/>
        <end position="357"/>
    </location>
</feature>
<sequence>MSILKNIFAKKENPIHTIADFWHWFQENEQTFFKVVQGRDAIEEQFFDRLAPKLQELREGVYFLAGMMNDEVAELIFTPDGMVKNVAFIEDLVQAAPQLPNWKFTALKPVADINRFNIRMNNYEFSKEKINFYAIEHPQYPDEVDLVLVYDDFVESDKSVIANGIYIFLDNFLGELNAITAIDSLKVIGPDQAEGELISILKLKDYLVWREKEFIEKYEGTRYNTDNDAYVGLEATLENGMPLIAMINRTLLDWDAKASHPWIVRVEIAFKANHNGFPDEATYQLLNQFEDELIEILPDDQGYLNIGRETVDGNRDIFFSCKDFREPARVVDRMKQQYKQDFAVNYAIYKDKYWQSFERYKG</sequence>
<evidence type="ECO:0000259" key="1">
    <source>
        <dbReference type="Pfam" id="PF05117"/>
    </source>
</evidence>
<gene>
    <name evidence="2" type="ORF">NCTC11179_01777</name>
</gene>
<dbReference type="AlphaFoldDB" id="A0A378RMN2"/>
<dbReference type="Proteomes" id="UP000255024">
    <property type="component" value="Unassembled WGS sequence"/>
</dbReference>
<evidence type="ECO:0000313" key="3">
    <source>
        <dbReference type="Proteomes" id="UP000255024"/>
    </source>
</evidence>
<proteinExistence type="predicted"/>
<name>A0A378RMN2_MYROD</name>